<sequence length="449" mass="48221">MMAFASAWVGAAVTASPSRAAVAAHPQAVRLPAAAPHRRASVRMVSGMPGGGALDVSASGGKDEAVAAAPNHEVLLAELCFSEPEKLPGLVERNINSLDETFYKFLEDKINGSSDLEERETLRCLRDAVTDIMSKILEAARAAENPELAEQMANEVAVLSYDALLAEIQGAASAHGGSLTAAVRRAYNRVDMRFLQHLAQKNLDASTDAERAEIEAVQAAVTQEMTVRMSAASAAFKSVVTAGDEEAMYRQLALLLQKGEMDEAFLLLLAGNLEQAKAAGVAPAVEVLNRLQKRTAELRDNRVPPEVALVRKLLRTPDAVERKAMLTAALTPRKKIALADGSSSAGVVVDGKKLVVALRRLVEDFGNVDASIVERVDALGLEAEAVAREIYGLEGKDVGQLQDEAFHKRSVSVWDLEQVEIQSEMEGREAPWEAGRRLPGLDEEGKMKL</sequence>
<accession>A0A1X6NLG7</accession>
<dbReference type="OrthoDB" id="38728at2759"/>
<gene>
    <name evidence="2" type="ORF">BU14_1464s0002</name>
</gene>
<keyword evidence="3" id="KW-1185">Reference proteome</keyword>
<dbReference type="Proteomes" id="UP000218209">
    <property type="component" value="Unassembled WGS sequence"/>
</dbReference>
<protein>
    <submittedName>
        <fullName evidence="2">Uncharacterized protein</fullName>
    </submittedName>
</protein>
<proteinExistence type="predicted"/>
<evidence type="ECO:0000313" key="3">
    <source>
        <dbReference type="Proteomes" id="UP000218209"/>
    </source>
</evidence>
<feature type="region of interest" description="Disordered" evidence="1">
    <location>
        <begin position="425"/>
        <end position="449"/>
    </location>
</feature>
<name>A0A1X6NLG7_PORUM</name>
<evidence type="ECO:0000313" key="2">
    <source>
        <dbReference type="EMBL" id="OSX69489.1"/>
    </source>
</evidence>
<reference evidence="2 3" key="1">
    <citation type="submission" date="2017-03" db="EMBL/GenBank/DDBJ databases">
        <title>WGS assembly of Porphyra umbilicalis.</title>
        <authorList>
            <person name="Brawley S.H."/>
            <person name="Blouin N.A."/>
            <person name="Ficko-Blean E."/>
            <person name="Wheeler G.L."/>
            <person name="Lohr M."/>
            <person name="Goodson H.V."/>
            <person name="Jenkins J.W."/>
            <person name="Blaby-Haas C.E."/>
            <person name="Helliwell K.E."/>
            <person name="Chan C."/>
            <person name="Marriage T."/>
            <person name="Bhattacharya D."/>
            <person name="Klein A.S."/>
            <person name="Badis Y."/>
            <person name="Brodie J."/>
            <person name="Cao Y."/>
            <person name="Collen J."/>
            <person name="Dittami S.M."/>
            <person name="Gachon C.M."/>
            <person name="Green B.R."/>
            <person name="Karpowicz S."/>
            <person name="Kim J.W."/>
            <person name="Kudahl U."/>
            <person name="Lin S."/>
            <person name="Michel G."/>
            <person name="Mittag M."/>
            <person name="Olson B.J."/>
            <person name="Pangilinan J."/>
            <person name="Peng Y."/>
            <person name="Qiu H."/>
            <person name="Shu S."/>
            <person name="Singer J.T."/>
            <person name="Smith A.G."/>
            <person name="Sprecher B.N."/>
            <person name="Wagner V."/>
            <person name="Wang W."/>
            <person name="Wang Z.-Y."/>
            <person name="Yan J."/>
            <person name="Yarish C."/>
            <person name="Zoeuner-Riek S."/>
            <person name="Zhuang Y."/>
            <person name="Zou Y."/>
            <person name="Lindquist E.A."/>
            <person name="Grimwood J."/>
            <person name="Barry K."/>
            <person name="Rokhsar D.S."/>
            <person name="Schmutz J."/>
            <person name="Stiller J.W."/>
            <person name="Grossman A.R."/>
            <person name="Prochnik S.E."/>
        </authorList>
    </citation>
    <scope>NUCLEOTIDE SEQUENCE [LARGE SCALE GENOMIC DNA]</scope>
    <source>
        <strain evidence="2">4086291</strain>
    </source>
</reference>
<dbReference type="AlphaFoldDB" id="A0A1X6NLG7"/>
<organism evidence="2 3">
    <name type="scientific">Porphyra umbilicalis</name>
    <name type="common">Purple laver</name>
    <name type="synonym">Red alga</name>
    <dbReference type="NCBI Taxonomy" id="2786"/>
    <lineage>
        <taxon>Eukaryota</taxon>
        <taxon>Rhodophyta</taxon>
        <taxon>Bangiophyceae</taxon>
        <taxon>Bangiales</taxon>
        <taxon>Bangiaceae</taxon>
        <taxon>Porphyra</taxon>
    </lineage>
</organism>
<dbReference type="EMBL" id="KV919526">
    <property type="protein sequence ID" value="OSX69489.1"/>
    <property type="molecule type" value="Genomic_DNA"/>
</dbReference>
<evidence type="ECO:0000256" key="1">
    <source>
        <dbReference type="SAM" id="MobiDB-lite"/>
    </source>
</evidence>